<dbReference type="Proteomes" id="UP001275084">
    <property type="component" value="Unassembled WGS sequence"/>
</dbReference>
<accession>A0AAJ0HL66</accession>
<keyword evidence="2" id="KW-1185">Reference proteome</keyword>
<dbReference type="EMBL" id="JAUIQD010000003">
    <property type="protein sequence ID" value="KAK3356940.1"/>
    <property type="molecule type" value="Genomic_DNA"/>
</dbReference>
<organism evidence="1 2">
    <name type="scientific">Lasiosphaeria hispida</name>
    <dbReference type="NCBI Taxonomy" id="260671"/>
    <lineage>
        <taxon>Eukaryota</taxon>
        <taxon>Fungi</taxon>
        <taxon>Dikarya</taxon>
        <taxon>Ascomycota</taxon>
        <taxon>Pezizomycotina</taxon>
        <taxon>Sordariomycetes</taxon>
        <taxon>Sordariomycetidae</taxon>
        <taxon>Sordariales</taxon>
        <taxon>Lasiosphaeriaceae</taxon>
        <taxon>Lasiosphaeria</taxon>
    </lineage>
</organism>
<reference evidence="1" key="2">
    <citation type="submission" date="2023-06" db="EMBL/GenBank/DDBJ databases">
        <authorList>
            <consortium name="Lawrence Berkeley National Laboratory"/>
            <person name="Haridas S."/>
            <person name="Hensen N."/>
            <person name="Bonometti L."/>
            <person name="Westerberg I."/>
            <person name="Brannstrom I.O."/>
            <person name="Guillou S."/>
            <person name="Cros-Aarteil S."/>
            <person name="Calhoun S."/>
            <person name="Kuo A."/>
            <person name="Mondo S."/>
            <person name="Pangilinan J."/>
            <person name="Riley R."/>
            <person name="Labutti K."/>
            <person name="Andreopoulos B."/>
            <person name="Lipzen A."/>
            <person name="Chen C."/>
            <person name="Yanf M."/>
            <person name="Daum C."/>
            <person name="Ng V."/>
            <person name="Clum A."/>
            <person name="Steindorff A."/>
            <person name="Ohm R."/>
            <person name="Martin F."/>
            <person name="Silar P."/>
            <person name="Natvig D."/>
            <person name="Lalanne C."/>
            <person name="Gautier V."/>
            <person name="Ament-Velasquez S.L."/>
            <person name="Kruys A."/>
            <person name="Hutchinson M.I."/>
            <person name="Powell A.J."/>
            <person name="Barry K."/>
            <person name="Miller A.N."/>
            <person name="Grigoriev I.V."/>
            <person name="Debuchy R."/>
            <person name="Gladieux P."/>
            <person name="Thoren M.H."/>
            <person name="Johannesson H."/>
        </authorList>
    </citation>
    <scope>NUCLEOTIDE SEQUENCE</scope>
    <source>
        <strain evidence="1">CBS 955.72</strain>
    </source>
</reference>
<dbReference type="AlphaFoldDB" id="A0AAJ0HL66"/>
<sequence length="209" mass="23787">MGSNEAQVELSEIPLLTGEDNFREWKSMVLLHLKYFGLDGFVKKAEKGPADPTARELWTQKKTHAYSIIRGKLGAIFWRLQPETIDGKDGEDFEPHSLWNKIIKHVVSDASEEHIHTLVIELATIKSENFSTLQEFIDRAMRLESAGFHLDNRFMQSFVLEGLKPHNEDWVDDLTTQMDLGLDYEGFMKQITTAANEESDGGSDDDAEN</sequence>
<evidence type="ECO:0000313" key="2">
    <source>
        <dbReference type="Proteomes" id="UP001275084"/>
    </source>
</evidence>
<reference evidence="1" key="1">
    <citation type="journal article" date="2023" name="Mol. Phylogenet. Evol.">
        <title>Genome-scale phylogeny and comparative genomics of the fungal order Sordariales.</title>
        <authorList>
            <person name="Hensen N."/>
            <person name="Bonometti L."/>
            <person name="Westerberg I."/>
            <person name="Brannstrom I.O."/>
            <person name="Guillou S."/>
            <person name="Cros-Aarteil S."/>
            <person name="Calhoun S."/>
            <person name="Haridas S."/>
            <person name="Kuo A."/>
            <person name="Mondo S."/>
            <person name="Pangilinan J."/>
            <person name="Riley R."/>
            <person name="LaButti K."/>
            <person name="Andreopoulos B."/>
            <person name="Lipzen A."/>
            <person name="Chen C."/>
            <person name="Yan M."/>
            <person name="Daum C."/>
            <person name="Ng V."/>
            <person name="Clum A."/>
            <person name="Steindorff A."/>
            <person name="Ohm R.A."/>
            <person name="Martin F."/>
            <person name="Silar P."/>
            <person name="Natvig D.O."/>
            <person name="Lalanne C."/>
            <person name="Gautier V."/>
            <person name="Ament-Velasquez S.L."/>
            <person name="Kruys A."/>
            <person name="Hutchinson M.I."/>
            <person name="Powell A.J."/>
            <person name="Barry K."/>
            <person name="Miller A.N."/>
            <person name="Grigoriev I.V."/>
            <person name="Debuchy R."/>
            <person name="Gladieux P."/>
            <person name="Hiltunen Thoren M."/>
            <person name="Johannesson H."/>
        </authorList>
    </citation>
    <scope>NUCLEOTIDE SEQUENCE</scope>
    <source>
        <strain evidence="1">CBS 955.72</strain>
    </source>
</reference>
<protein>
    <submittedName>
        <fullName evidence="1">Uncharacterized protein</fullName>
    </submittedName>
</protein>
<proteinExistence type="predicted"/>
<evidence type="ECO:0000313" key="1">
    <source>
        <dbReference type="EMBL" id="KAK3356940.1"/>
    </source>
</evidence>
<name>A0AAJ0HL66_9PEZI</name>
<comment type="caution">
    <text evidence="1">The sequence shown here is derived from an EMBL/GenBank/DDBJ whole genome shotgun (WGS) entry which is preliminary data.</text>
</comment>
<gene>
    <name evidence="1" type="ORF">B0T25DRAFT_566269</name>
</gene>